<accession>A0A9K3KAD6</accession>
<proteinExistence type="predicted"/>
<reference evidence="2" key="2">
    <citation type="submission" date="2021-04" db="EMBL/GenBank/DDBJ databases">
        <authorList>
            <person name="Podell S."/>
        </authorList>
    </citation>
    <scope>NUCLEOTIDE SEQUENCE</scope>
    <source>
        <strain evidence="2">Hildebrandi</strain>
    </source>
</reference>
<reference evidence="2" key="1">
    <citation type="journal article" date="2021" name="Sci. Rep.">
        <title>Diploid genomic architecture of Nitzschia inconspicua, an elite biomass production diatom.</title>
        <authorList>
            <person name="Oliver A."/>
            <person name="Podell S."/>
            <person name="Pinowska A."/>
            <person name="Traller J.C."/>
            <person name="Smith S.R."/>
            <person name="McClure R."/>
            <person name="Beliaev A."/>
            <person name="Bohutskyi P."/>
            <person name="Hill E.A."/>
            <person name="Rabines A."/>
            <person name="Zheng H."/>
            <person name="Allen L.Z."/>
            <person name="Kuo A."/>
            <person name="Grigoriev I.V."/>
            <person name="Allen A.E."/>
            <person name="Hazlebeck D."/>
            <person name="Allen E.E."/>
        </authorList>
    </citation>
    <scope>NUCLEOTIDE SEQUENCE</scope>
    <source>
        <strain evidence="2">Hildebrandi</strain>
    </source>
</reference>
<sequence>MSSNPSSLPPSPSRRSDKKQRVDTNNVEEETKKTSNSLQRMNDKVGREQALQEQLMEHDNGRLVLHALSYLDVVTLCRKQVVSKHFKDLCTKAVAMKCGKNGPKPHTDATLRKAVKKFCSIMYNDGSNNKEAMEYIACEYGFPIDSWNVSQVTSMSYLFCE</sequence>
<comment type="caution">
    <text evidence="2">The sequence shown here is derived from an EMBL/GenBank/DDBJ whole genome shotgun (WGS) entry which is preliminary data.</text>
</comment>
<gene>
    <name evidence="2" type="ORF">IV203_024986</name>
</gene>
<feature type="region of interest" description="Disordered" evidence="1">
    <location>
        <begin position="1"/>
        <end position="41"/>
    </location>
</feature>
<dbReference type="AlphaFoldDB" id="A0A9K3KAD6"/>
<evidence type="ECO:0000256" key="1">
    <source>
        <dbReference type="SAM" id="MobiDB-lite"/>
    </source>
</evidence>
<keyword evidence="3" id="KW-1185">Reference proteome</keyword>
<evidence type="ECO:0000313" key="3">
    <source>
        <dbReference type="Proteomes" id="UP000693970"/>
    </source>
</evidence>
<protein>
    <submittedName>
        <fullName evidence="2">Uncharacterized protein</fullName>
    </submittedName>
</protein>
<dbReference type="EMBL" id="JAGRRH010000029">
    <property type="protein sequence ID" value="KAG7339936.1"/>
    <property type="molecule type" value="Genomic_DNA"/>
</dbReference>
<name>A0A9K3KAD6_9STRA</name>
<organism evidence="2 3">
    <name type="scientific">Nitzschia inconspicua</name>
    <dbReference type="NCBI Taxonomy" id="303405"/>
    <lineage>
        <taxon>Eukaryota</taxon>
        <taxon>Sar</taxon>
        <taxon>Stramenopiles</taxon>
        <taxon>Ochrophyta</taxon>
        <taxon>Bacillariophyta</taxon>
        <taxon>Bacillariophyceae</taxon>
        <taxon>Bacillariophycidae</taxon>
        <taxon>Bacillariales</taxon>
        <taxon>Bacillariaceae</taxon>
        <taxon>Nitzschia</taxon>
    </lineage>
</organism>
<evidence type="ECO:0000313" key="2">
    <source>
        <dbReference type="EMBL" id="KAG7339936.1"/>
    </source>
</evidence>
<dbReference type="Proteomes" id="UP000693970">
    <property type="component" value="Unassembled WGS sequence"/>
</dbReference>